<evidence type="ECO:0000313" key="2">
    <source>
        <dbReference type="EMBL" id="AYL36531.1"/>
    </source>
</evidence>
<gene>
    <name evidence="2" type="ORF">CNQ36_14485</name>
</gene>
<feature type="region of interest" description="Disordered" evidence="1">
    <location>
        <begin position="1"/>
        <end position="59"/>
    </location>
</feature>
<keyword evidence="3" id="KW-1185">Reference proteome</keyword>
<protein>
    <submittedName>
        <fullName evidence="2">Uncharacterized protein</fullName>
    </submittedName>
</protein>
<reference evidence="2 3" key="1">
    <citation type="submission" date="2017-09" db="EMBL/GenBank/DDBJ databases">
        <authorList>
            <person name="Zhang H."/>
            <person name="Hu S."/>
            <person name="Xu J."/>
            <person name="He Z."/>
        </authorList>
    </citation>
    <scope>NUCLEOTIDE SEQUENCE [LARGE SCALE GENOMIC DNA]</scope>
    <source>
        <strain evidence="2 3">TXX3120</strain>
    </source>
</reference>
<dbReference type="KEGG" id="sfug:CNQ36_14485"/>
<organism evidence="2 3">
    <name type="scientific">Streptomyces fungicidicus</name>
    <dbReference type="NCBI Taxonomy" id="68203"/>
    <lineage>
        <taxon>Bacteria</taxon>
        <taxon>Bacillati</taxon>
        <taxon>Actinomycetota</taxon>
        <taxon>Actinomycetes</taxon>
        <taxon>Kitasatosporales</taxon>
        <taxon>Streptomycetaceae</taxon>
        <taxon>Streptomyces</taxon>
    </lineage>
</organism>
<accession>A0A494V0Z8</accession>
<proteinExistence type="predicted"/>
<dbReference type="AlphaFoldDB" id="A0A494V0Z8"/>
<evidence type="ECO:0000313" key="3">
    <source>
        <dbReference type="Proteomes" id="UP000282170"/>
    </source>
</evidence>
<name>A0A494V0Z8_9ACTN</name>
<dbReference type="Proteomes" id="UP000282170">
    <property type="component" value="Chromosome"/>
</dbReference>
<evidence type="ECO:0000256" key="1">
    <source>
        <dbReference type="SAM" id="MobiDB-lite"/>
    </source>
</evidence>
<feature type="compositionally biased region" description="Basic and acidic residues" evidence="1">
    <location>
        <begin position="35"/>
        <end position="59"/>
    </location>
</feature>
<dbReference type="EMBL" id="CP023407">
    <property type="protein sequence ID" value="AYL36531.1"/>
    <property type="molecule type" value="Genomic_DNA"/>
</dbReference>
<feature type="compositionally biased region" description="Basic and acidic residues" evidence="1">
    <location>
        <begin position="1"/>
        <end position="12"/>
    </location>
</feature>
<dbReference type="GeneID" id="93884030"/>
<sequence>MGMKDQFQEKSEQFQQQAKQRAQQGKEQLQNRGRRRDEGMDEQQRQRPSEERFDQDHEV</sequence>
<dbReference type="RefSeq" id="WP_040906934.1">
    <property type="nucleotide sequence ID" value="NZ_CBDRCB010000011.1"/>
</dbReference>
<feature type="compositionally biased region" description="Low complexity" evidence="1">
    <location>
        <begin position="13"/>
        <end position="28"/>
    </location>
</feature>